<accession>A0A4C1Y175</accession>
<reference evidence="2 3" key="1">
    <citation type="journal article" date="2019" name="Commun. Biol.">
        <title>The bagworm genome reveals a unique fibroin gene that provides high tensile strength.</title>
        <authorList>
            <person name="Kono N."/>
            <person name="Nakamura H."/>
            <person name="Ohtoshi R."/>
            <person name="Tomita M."/>
            <person name="Numata K."/>
            <person name="Arakawa K."/>
        </authorList>
    </citation>
    <scope>NUCLEOTIDE SEQUENCE [LARGE SCALE GENOMIC DNA]</scope>
</reference>
<dbReference type="EMBL" id="BGZK01001003">
    <property type="protein sequence ID" value="GBP68155.1"/>
    <property type="molecule type" value="Genomic_DNA"/>
</dbReference>
<evidence type="ECO:0000313" key="2">
    <source>
        <dbReference type="EMBL" id="GBP68155.1"/>
    </source>
</evidence>
<gene>
    <name evidence="2" type="ORF">EVAR_23306_1</name>
</gene>
<protein>
    <submittedName>
        <fullName evidence="2">Uncharacterized protein</fullName>
    </submittedName>
</protein>
<keyword evidence="3" id="KW-1185">Reference proteome</keyword>
<comment type="caution">
    <text evidence="2">The sequence shown here is derived from an EMBL/GenBank/DDBJ whole genome shotgun (WGS) entry which is preliminary data.</text>
</comment>
<name>A0A4C1Y175_EUMVA</name>
<evidence type="ECO:0000256" key="1">
    <source>
        <dbReference type="SAM" id="MobiDB-lite"/>
    </source>
</evidence>
<organism evidence="2 3">
    <name type="scientific">Eumeta variegata</name>
    <name type="common">Bagworm moth</name>
    <name type="synonym">Eumeta japonica</name>
    <dbReference type="NCBI Taxonomy" id="151549"/>
    <lineage>
        <taxon>Eukaryota</taxon>
        <taxon>Metazoa</taxon>
        <taxon>Ecdysozoa</taxon>
        <taxon>Arthropoda</taxon>
        <taxon>Hexapoda</taxon>
        <taxon>Insecta</taxon>
        <taxon>Pterygota</taxon>
        <taxon>Neoptera</taxon>
        <taxon>Endopterygota</taxon>
        <taxon>Lepidoptera</taxon>
        <taxon>Glossata</taxon>
        <taxon>Ditrysia</taxon>
        <taxon>Tineoidea</taxon>
        <taxon>Psychidae</taxon>
        <taxon>Oiketicinae</taxon>
        <taxon>Eumeta</taxon>
    </lineage>
</organism>
<sequence length="128" mass="13832">MVHDTTGQEGQNLIRLSAPGRIVCPTHGLIPLEALGACLEPVGFQTSSKRPEGTRSANVASWSVNVRERSLGAETMSGLGVHTTGLPEYMTRREARSLTAAARCTLRSTPHTHTRAEPDTTERSSKEH</sequence>
<feature type="region of interest" description="Disordered" evidence="1">
    <location>
        <begin position="97"/>
        <end position="128"/>
    </location>
</feature>
<dbReference type="AlphaFoldDB" id="A0A4C1Y175"/>
<proteinExistence type="predicted"/>
<feature type="compositionally biased region" description="Basic and acidic residues" evidence="1">
    <location>
        <begin position="114"/>
        <end position="128"/>
    </location>
</feature>
<evidence type="ECO:0000313" key="3">
    <source>
        <dbReference type="Proteomes" id="UP000299102"/>
    </source>
</evidence>
<dbReference type="Proteomes" id="UP000299102">
    <property type="component" value="Unassembled WGS sequence"/>
</dbReference>